<dbReference type="InterPro" id="IPR021027">
    <property type="entry name" value="Transposase_put_HTH"/>
</dbReference>
<organism evidence="2 3">
    <name type="scientific">Micromonospora polyrhachis</name>
    <dbReference type="NCBI Taxonomy" id="1282883"/>
    <lineage>
        <taxon>Bacteria</taxon>
        <taxon>Bacillati</taxon>
        <taxon>Actinomycetota</taxon>
        <taxon>Actinomycetes</taxon>
        <taxon>Micromonosporales</taxon>
        <taxon>Micromonosporaceae</taxon>
        <taxon>Micromonospora</taxon>
    </lineage>
</organism>
<evidence type="ECO:0000313" key="3">
    <source>
        <dbReference type="Proteomes" id="UP000578819"/>
    </source>
</evidence>
<comment type="caution">
    <text evidence="2">The sequence shown here is derived from an EMBL/GenBank/DDBJ whole genome shotgun (WGS) entry which is preliminary data.</text>
</comment>
<evidence type="ECO:0000259" key="1">
    <source>
        <dbReference type="Pfam" id="PF12323"/>
    </source>
</evidence>
<dbReference type="Pfam" id="PF12323">
    <property type="entry name" value="HTH_OrfB_IS605"/>
    <property type="match status" value="1"/>
</dbReference>
<keyword evidence="3" id="KW-1185">Reference proteome</keyword>
<dbReference type="AlphaFoldDB" id="A0A7W7SLJ3"/>
<reference evidence="2 3" key="1">
    <citation type="submission" date="2020-08" db="EMBL/GenBank/DDBJ databases">
        <title>Sequencing the genomes of 1000 actinobacteria strains.</title>
        <authorList>
            <person name="Klenk H.-P."/>
        </authorList>
    </citation>
    <scope>NUCLEOTIDE SEQUENCE [LARGE SCALE GENOMIC DNA]</scope>
    <source>
        <strain evidence="2 3">DSM 45886</strain>
    </source>
</reference>
<dbReference type="Proteomes" id="UP000578819">
    <property type="component" value="Unassembled WGS sequence"/>
</dbReference>
<accession>A0A7W7SLJ3</accession>
<dbReference type="RefSeq" id="WP_221448901.1">
    <property type="nucleotide sequence ID" value="NZ_JACHJW010000001.1"/>
</dbReference>
<dbReference type="EMBL" id="JACHJW010000001">
    <property type="protein sequence ID" value="MBB4957013.1"/>
    <property type="molecule type" value="Genomic_DNA"/>
</dbReference>
<name>A0A7W7SLJ3_9ACTN</name>
<evidence type="ECO:0000313" key="2">
    <source>
        <dbReference type="EMBL" id="MBB4957013.1"/>
    </source>
</evidence>
<proteinExistence type="predicted"/>
<protein>
    <submittedName>
        <fullName evidence="2">Transposase</fullName>
    </submittedName>
</protein>
<feature type="domain" description="Transposase putative helix-turn-helix" evidence="1">
    <location>
        <begin position="1"/>
        <end position="44"/>
    </location>
</feature>
<gene>
    <name evidence="2" type="ORF">FHR38_000746</name>
</gene>
<sequence length="67" mass="7612">MRLRYNYRLYPTPGQRIELAKAFGCARVVFNDGLRLRQQAREQGLAYVSAGELSRRADNSNDRGAHG</sequence>